<dbReference type="STRING" id="1306861.A0A4U6WZF9"/>
<protein>
    <submittedName>
        <fullName evidence="1">Uncharacterized protein</fullName>
    </submittedName>
</protein>
<gene>
    <name evidence="1" type="ORF">CTA1_2151</name>
</gene>
<evidence type="ECO:0000313" key="2">
    <source>
        <dbReference type="Proteomes" id="UP000310108"/>
    </source>
</evidence>
<dbReference type="Proteomes" id="UP000310108">
    <property type="component" value="Unassembled WGS sequence"/>
</dbReference>
<dbReference type="AlphaFoldDB" id="A0A4U6WZF9"/>
<organism evidence="1 2">
    <name type="scientific">Colletotrichum tanaceti</name>
    <dbReference type="NCBI Taxonomy" id="1306861"/>
    <lineage>
        <taxon>Eukaryota</taxon>
        <taxon>Fungi</taxon>
        <taxon>Dikarya</taxon>
        <taxon>Ascomycota</taxon>
        <taxon>Pezizomycotina</taxon>
        <taxon>Sordariomycetes</taxon>
        <taxon>Hypocreomycetidae</taxon>
        <taxon>Glomerellales</taxon>
        <taxon>Glomerellaceae</taxon>
        <taxon>Colletotrichum</taxon>
        <taxon>Colletotrichum destructivum species complex</taxon>
    </lineage>
</organism>
<name>A0A4U6WZF9_9PEZI</name>
<sequence>MCYDDPGTVIIRTEGVNGIFRIYPDFKVYTDQKTGAGWNRRTFSVTDLEGTAVHTLLDSGLVPGDFHHARLGEIFFGLWPGPNFRDKTTGEIIDAWS</sequence>
<dbReference type="EMBL" id="PJEX01001265">
    <property type="protein sequence ID" value="TKW48275.1"/>
    <property type="molecule type" value="Genomic_DNA"/>
</dbReference>
<evidence type="ECO:0000313" key="1">
    <source>
        <dbReference type="EMBL" id="TKW48275.1"/>
    </source>
</evidence>
<accession>A0A4U6WZF9</accession>
<comment type="caution">
    <text evidence="1">The sequence shown here is derived from an EMBL/GenBank/DDBJ whole genome shotgun (WGS) entry which is preliminary data.</text>
</comment>
<feature type="non-terminal residue" evidence="1">
    <location>
        <position position="97"/>
    </location>
</feature>
<proteinExistence type="predicted"/>
<keyword evidence="2" id="KW-1185">Reference proteome</keyword>
<reference evidence="1 2" key="1">
    <citation type="journal article" date="2019" name="PLoS ONE">
        <title>Comparative genome analysis indicates high evolutionary potential of pathogenicity genes in Colletotrichum tanaceti.</title>
        <authorList>
            <person name="Lelwala R.V."/>
            <person name="Korhonen P.K."/>
            <person name="Young N.D."/>
            <person name="Scott J.B."/>
            <person name="Ades P.A."/>
            <person name="Gasser R.B."/>
            <person name="Taylor P.W.J."/>
        </authorList>
    </citation>
    <scope>NUCLEOTIDE SEQUENCE [LARGE SCALE GENOMIC DNA]</scope>
    <source>
        <strain evidence="1">BRIP57314</strain>
    </source>
</reference>